<feature type="domain" description="Myb-like" evidence="2">
    <location>
        <begin position="61"/>
        <end position="97"/>
    </location>
</feature>
<protein>
    <recommendedName>
        <fullName evidence="2">Myb-like domain-containing protein</fullName>
    </recommendedName>
</protein>
<name>A0A7S0IDY6_MICPS</name>
<gene>
    <name evidence="3" type="ORF">MCOM1403_LOCUS6212</name>
</gene>
<dbReference type="InterPro" id="IPR001005">
    <property type="entry name" value="SANT/Myb"/>
</dbReference>
<evidence type="ECO:0000313" key="3">
    <source>
        <dbReference type="EMBL" id="CAD8518786.1"/>
    </source>
</evidence>
<organism evidence="3">
    <name type="scientific">Micromonas pusilla</name>
    <name type="common">Picoplanktonic green alga</name>
    <name type="synonym">Chromulina pusilla</name>
    <dbReference type="NCBI Taxonomy" id="38833"/>
    <lineage>
        <taxon>Eukaryota</taxon>
        <taxon>Viridiplantae</taxon>
        <taxon>Chlorophyta</taxon>
        <taxon>Mamiellophyceae</taxon>
        <taxon>Mamiellales</taxon>
        <taxon>Mamiellaceae</taxon>
        <taxon>Micromonas</taxon>
    </lineage>
</organism>
<dbReference type="EMBL" id="HBEQ01007795">
    <property type="protein sequence ID" value="CAD8518786.1"/>
    <property type="molecule type" value="Transcribed_RNA"/>
</dbReference>
<reference evidence="3" key="1">
    <citation type="submission" date="2021-01" db="EMBL/GenBank/DDBJ databases">
        <authorList>
            <person name="Corre E."/>
            <person name="Pelletier E."/>
            <person name="Niang G."/>
            <person name="Scheremetjew M."/>
            <person name="Finn R."/>
            <person name="Kale V."/>
            <person name="Holt S."/>
            <person name="Cochrane G."/>
            <person name="Meng A."/>
            <person name="Brown T."/>
            <person name="Cohen L."/>
        </authorList>
    </citation>
    <scope>NUCLEOTIDE SEQUENCE</scope>
    <source>
        <strain evidence="3">CCMP1723</strain>
    </source>
</reference>
<evidence type="ECO:0000256" key="1">
    <source>
        <dbReference type="SAM" id="MobiDB-lite"/>
    </source>
</evidence>
<sequence length="184" mass="20508">MTDVMASPCGTPAPAEAPLDPRIAWANSIRKIVTRPDAINEDGSLNQQFFKPKKVVYAAEKAKWNDDDKENLYKGIEKYGIDPSSWKKIIEEFCPGRDVLFIRIKASRLIGSQGLNRYHGWIGTKAEVEAEYDRNKAIGLATGCWKGGILVENDHGDAMKAIRERDEREAAEGVAPPGKRTKHN</sequence>
<dbReference type="PROSITE" id="PS50090">
    <property type="entry name" value="MYB_LIKE"/>
    <property type="match status" value="1"/>
</dbReference>
<accession>A0A7S0IDY6</accession>
<dbReference type="AlphaFoldDB" id="A0A7S0IDY6"/>
<proteinExistence type="predicted"/>
<evidence type="ECO:0000259" key="2">
    <source>
        <dbReference type="PROSITE" id="PS50090"/>
    </source>
</evidence>
<feature type="region of interest" description="Disordered" evidence="1">
    <location>
        <begin position="164"/>
        <end position="184"/>
    </location>
</feature>